<dbReference type="SUPFAM" id="SSF57095">
    <property type="entry name" value="Scorpion toxin-like"/>
    <property type="match status" value="1"/>
</dbReference>
<proteinExistence type="predicted"/>
<keyword evidence="2" id="KW-0964">Secreted</keyword>
<dbReference type="PANTHER" id="PTHR13645">
    <property type="entry name" value="DEFENSIN"/>
    <property type="match status" value="1"/>
</dbReference>
<evidence type="ECO:0000256" key="4">
    <source>
        <dbReference type="ARBA" id="ARBA00022588"/>
    </source>
</evidence>
<evidence type="ECO:0000256" key="8">
    <source>
        <dbReference type="ARBA" id="ARBA00023157"/>
    </source>
</evidence>
<dbReference type="InterPro" id="IPR036574">
    <property type="entry name" value="Scorpion_toxin-like_sf"/>
</dbReference>
<feature type="signal peptide" evidence="9">
    <location>
        <begin position="1"/>
        <end position="20"/>
    </location>
</feature>
<evidence type="ECO:0000313" key="12">
    <source>
        <dbReference type="Proteomes" id="UP000410492"/>
    </source>
</evidence>
<evidence type="ECO:0000256" key="9">
    <source>
        <dbReference type="SAM" id="SignalP"/>
    </source>
</evidence>
<evidence type="ECO:0000256" key="2">
    <source>
        <dbReference type="ARBA" id="ARBA00022525"/>
    </source>
</evidence>
<dbReference type="Proteomes" id="UP000410492">
    <property type="component" value="Unassembled WGS sequence"/>
</dbReference>
<comment type="subcellular location">
    <subcellularLocation>
        <location evidence="1">Secreted</location>
    </subcellularLocation>
</comment>
<dbReference type="Gene3D" id="3.30.30.10">
    <property type="entry name" value="Knottin, scorpion toxin-like"/>
    <property type="match status" value="1"/>
</dbReference>
<dbReference type="EMBL" id="CAACVG010007478">
    <property type="protein sequence ID" value="VEN45681.1"/>
    <property type="molecule type" value="Genomic_DNA"/>
</dbReference>
<feature type="chain" id="PRO_5024788450" description="Invertebrate defensins family profile domain-containing protein" evidence="9">
    <location>
        <begin position="21"/>
        <end position="84"/>
    </location>
</feature>
<protein>
    <recommendedName>
        <fullName evidence="10">Invertebrate defensins family profile domain-containing protein</fullName>
    </recommendedName>
</protein>
<dbReference type="GO" id="GO:0045087">
    <property type="term" value="P:innate immune response"/>
    <property type="evidence" value="ECO:0007669"/>
    <property type="project" value="UniProtKB-KW"/>
</dbReference>
<dbReference type="AlphaFoldDB" id="A0A653CCK8"/>
<keyword evidence="5" id="KW-0391">Immunity</keyword>
<evidence type="ECO:0000313" key="11">
    <source>
        <dbReference type="EMBL" id="VEN45681.1"/>
    </source>
</evidence>
<keyword evidence="3" id="KW-0929">Antimicrobial</keyword>
<dbReference type="GO" id="GO:0006959">
    <property type="term" value="P:humoral immune response"/>
    <property type="evidence" value="ECO:0007669"/>
    <property type="project" value="TreeGrafter"/>
</dbReference>
<keyword evidence="8" id="KW-1015">Disulfide bond</keyword>
<dbReference type="CDD" id="cd21806">
    <property type="entry name" value="DEFL_defensin-like"/>
    <property type="match status" value="1"/>
</dbReference>
<keyword evidence="9" id="KW-0732">Signal</keyword>
<evidence type="ECO:0000256" key="5">
    <source>
        <dbReference type="ARBA" id="ARBA00022859"/>
    </source>
</evidence>
<keyword evidence="4" id="KW-0399">Innate immunity</keyword>
<evidence type="ECO:0000256" key="1">
    <source>
        <dbReference type="ARBA" id="ARBA00004613"/>
    </source>
</evidence>
<organism evidence="11 12">
    <name type="scientific">Callosobruchus maculatus</name>
    <name type="common">Southern cowpea weevil</name>
    <name type="synonym">Pulse bruchid</name>
    <dbReference type="NCBI Taxonomy" id="64391"/>
    <lineage>
        <taxon>Eukaryota</taxon>
        <taxon>Metazoa</taxon>
        <taxon>Ecdysozoa</taxon>
        <taxon>Arthropoda</taxon>
        <taxon>Hexapoda</taxon>
        <taxon>Insecta</taxon>
        <taxon>Pterygota</taxon>
        <taxon>Neoptera</taxon>
        <taxon>Endopterygota</taxon>
        <taxon>Coleoptera</taxon>
        <taxon>Polyphaga</taxon>
        <taxon>Cucujiformia</taxon>
        <taxon>Chrysomeloidea</taxon>
        <taxon>Chrysomelidae</taxon>
        <taxon>Bruchinae</taxon>
        <taxon>Bruchini</taxon>
        <taxon>Callosobruchus</taxon>
    </lineage>
</organism>
<dbReference type="OrthoDB" id="10038290at2759"/>
<dbReference type="PANTHER" id="PTHR13645:SF0">
    <property type="entry name" value="DEFENSIN"/>
    <property type="match status" value="1"/>
</dbReference>
<reference evidence="11 12" key="1">
    <citation type="submission" date="2019-01" db="EMBL/GenBank/DDBJ databases">
        <authorList>
            <person name="Sayadi A."/>
        </authorList>
    </citation>
    <scope>NUCLEOTIDE SEQUENCE [LARGE SCALE GENOMIC DNA]</scope>
</reference>
<dbReference type="PROSITE" id="PS51378">
    <property type="entry name" value="INVERT_DEFENSINS"/>
    <property type="match status" value="1"/>
</dbReference>
<sequence length="84" mass="9202">MKYFATFVCFLLVVFASVSSAPVDTSEPEQEEVAHLRVRRATCDIVGSISIKGVQLNDAACALHCIQLGKSGGWCDKRKVCHCR</sequence>
<evidence type="ECO:0000259" key="10">
    <source>
        <dbReference type="PROSITE" id="PS51378"/>
    </source>
</evidence>
<dbReference type="GO" id="GO:0005615">
    <property type="term" value="C:extracellular space"/>
    <property type="evidence" value="ECO:0007669"/>
    <property type="project" value="TreeGrafter"/>
</dbReference>
<dbReference type="Pfam" id="PF01097">
    <property type="entry name" value="Defensin_2"/>
    <property type="match status" value="1"/>
</dbReference>
<name>A0A653CCK8_CALMS</name>
<dbReference type="GO" id="GO:0042742">
    <property type="term" value="P:defense response to bacterium"/>
    <property type="evidence" value="ECO:0007669"/>
    <property type="project" value="UniProtKB-KW"/>
</dbReference>
<evidence type="ECO:0000256" key="3">
    <source>
        <dbReference type="ARBA" id="ARBA00022529"/>
    </source>
</evidence>
<keyword evidence="7" id="KW-0044">Antibiotic</keyword>
<feature type="domain" description="Invertebrate defensins family profile" evidence="10">
    <location>
        <begin position="40"/>
        <end position="84"/>
    </location>
</feature>
<dbReference type="InterPro" id="IPR001542">
    <property type="entry name" value="Defensin_invertebrate/fungal"/>
</dbReference>
<evidence type="ECO:0000256" key="7">
    <source>
        <dbReference type="ARBA" id="ARBA00023022"/>
    </source>
</evidence>
<accession>A0A653CCK8</accession>
<keyword evidence="6" id="KW-0211">Defensin</keyword>
<evidence type="ECO:0000256" key="6">
    <source>
        <dbReference type="ARBA" id="ARBA00022940"/>
    </source>
</evidence>
<keyword evidence="12" id="KW-1185">Reference proteome</keyword>
<gene>
    <name evidence="11" type="ORF">CALMAC_LOCUS8053</name>
</gene>